<evidence type="ECO:0000256" key="1">
    <source>
        <dbReference type="ARBA" id="ARBA00022574"/>
    </source>
</evidence>
<organism evidence="5 6">
    <name type="scientific">Tritrichomonas musculus</name>
    <dbReference type="NCBI Taxonomy" id="1915356"/>
    <lineage>
        <taxon>Eukaryota</taxon>
        <taxon>Metamonada</taxon>
        <taxon>Parabasalia</taxon>
        <taxon>Tritrichomonadida</taxon>
        <taxon>Tritrichomonadidae</taxon>
        <taxon>Tritrichomonas</taxon>
    </lineage>
</organism>
<feature type="compositionally biased region" description="Polar residues" evidence="4">
    <location>
        <begin position="10"/>
        <end position="25"/>
    </location>
</feature>
<dbReference type="EMBL" id="JAPFFF010000003">
    <property type="protein sequence ID" value="KAK8895127.1"/>
    <property type="molecule type" value="Genomic_DNA"/>
</dbReference>
<dbReference type="Pfam" id="PF00400">
    <property type="entry name" value="WD40"/>
    <property type="match status" value="2"/>
</dbReference>
<dbReference type="PANTHER" id="PTHR14221:SF0">
    <property type="entry name" value="WD REPEAT-CONTAINING PROTEIN 44"/>
    <property type="match status" value="1"/>
</dbReference>
<proteinExistence type="predicted"/>
<accession>A0ABR2KXD7</accession>
<feature type="region of interest" description="Disordered" evidence="4">
    <location>
        <begin position="1"/>
        <end position="26"/>
    </location>
</feature>
<dbReference type="SMART" id="SM00320">
    <property type="entry name" value="WD40"/>
    <property type="match status" value="6"/>
</dbReference>
<feature type="repeat" description="WD" evidence="3">
    <location>
        <begin position="101"/>
        <end position="131"/>
    </location>
</feature>
<protein>
    <submittedName>
        <fullName evidence="5">WD repeat-containing protein 44</fullName>
    </submittedName>
</protein>
<evidence type="ECO:0000256" key="2">
    <source>
        <dbReference type="ARBA" id="ARBA00022737"/>
    </source>
</evidence>
<dbReference type="PANTHER" id="PTHR14221">
    <property type="entry name" value="WD REPEAT DOMAIN 44"/>
    <property type="match status" value="1"/>
</dbReference>
<dbReference type="InterPro" id="IPR001680">
    <property type="entry name" value="WD40_rpt"/>
</dbReference>
<feature type="repeat" description="WD" evidence="3">
    <location>
        <begin position="55"/>
        <end position="87"/>
    </location>
</feature>
<dbReference type="InterPro" id="IPR015943">
    <property type="entry name" value="WD40/YVTN_repeat-like_dom_sf"/>
</dbReference>
<evidence type="ECO:0000313" key="5">
    <source>
        <dbReference type="EMBL" id="KAK8895127.1"/>
    </source>
</evidence>
<name>A0ABR2KXD7_9EUKA</name>
<comment type="caution">
    <text evidence="5">The sequence shown here is derived from an EMBL/GenBank/DDBJ whole genome shotgun (WGS) entry which is preliminary data.</text>
</comment>
<dbReference type="Gene3D" id="2.130.10.10">
    <property type="entry name" value="YVTN repeat-like/Quinoprotein amine dehydrogenase"/>
    <property type="match status" value="1"/>
</dbReference>
<keyword evidence="6" id="KW-1185">Reference proteome</keyword>
<reference evidence="5 6" key="1">
    <citation type="submission" date="2024-04" db="EMBL/GenBank/DDBJ databases">
        <title>Tritrichomonas musculus Genome.</title>
        <authorList>
            <person name="Alves-Ferreira E."/>
            <person name="Grigg M."/>
            <person name="Lorenzi H."/>
            <person name="Galac M."/>
        </authorList>
    </citation>
    <scope>NUCLEOTIDE SEQUENCE [LARGE SCALE GENOMIC DNA]</scope>
    <source>
        <strain evidence="5 6">EAF2021</strain>
    </source>
</reference>
<keyword evidence="2" id="KW-0677">Repeat</keyword>
<sequence length="376" mass="41808">MTDEEKSNEENSQQAASTAPQNLNTIPIPPEVSFSTFIKHKNSTTFKKPKIASVFKPHVGSIWCLASSPDGKYISSGGEDKQVLIFEPIEERPYLRLVATFSGHENDIVHLSWSDDNLLISSSLDSTVRLWHPTQPKSLGVFQHEDAVTSSVFKPGDSKIFIACTFGLSAYVWNIETNSILSTINFNSPPTSAVFSPDGTRIVIGCFNGFCFFYNSSDFSYNTQFISGPRNKKLTAGKKITCVLFVNEDQFLVATNDSRIRLYSIQNYSVVRKYLGHVSSEAQMKISLSPDHQYIMGTSETKGSVFIWPVDHENCFSKGGAGSKFKRDRSKTYEGFALGKKITVSSAIFTKFTNGDHLQMILSDSEGRIYTVISQP</sequence>
<dbReference type="InterPro" id="IPR040324">
    <property type="entry name" value="WDR44/Dgr2"/>
</dbReference>
<evidence type="ECO:0000313" key="6">
    <source>
        <dbReference type="Proteomes" id="UP001470230"/>
    </source>
</evidence>
<dbReference type="InterPro" id="IPR036322">
    <property type="entry name" value="WD40_repeat_dom_sf"/>
</dbReference>
<gene>
    <name evidence="5" type="ORF">M9Y10_023569</name>
</gene>
<dbReference type="PROSITE" id="PS50294">
    <property type="entry name" value="WD_REPEATS_REGION"/>
    <property type="match status" value="1"/>
</dbReference>
<evidence type="ECO:0000256" key="3">
    <source>
        <dbReference type="PROSITE-ProRule" id="PRU00221"/>
    </source>
</evidence>
<evidence type="ECO:0000256" key="4">
    <source>
        <dbReference type="SAM" id="MobiDB-lite"/>
    </source>
</evidence>
<dbReference type="Proteomes" id="UP001470230">
    <property type="component" value="Unassembled WGS sequence"/>
</dbReference>
<keyword evidence="1 3" id="KW-0853">WD repeat</keyword>
<dbReference type="PROSITE" id="PS50082">
    <property type="entry name" value="WD_REPEATS_2"/>
    <property type="match status" value="2"/>
</dbReference>
<dbReference type="SUPFAM" id="SSF50978">
    <property type="entry name" value="WD40 repeat-like"/>
    <property type="match status" value="1"/>
</dbReference>